<sequence length="55" mass="5760">MAPSRDLRRDTRGAVSTEYLVLVGTVGIGMAVALAALGPGLVRNYEQTRSMVAAP</sequence>
<organism evidence="2 3">
    <name type="scientific">Chondromyces apiculatus DSM 436</name>
    <dbReference type="NCBI Taxonomy" id="1192034"/>
    <lineage>
        <taxon>Bacteria</taxon>
        <taxon>Pseudomonadati</taxon>
        <taxon>Myxococcota</taxon>
        <taxon>Polyangia</taxon>
        <taxon>Polyangiales</taxon>
        <taxon>Polyangiaceae</taxon>
        <taxon>Chondromyces</taxon>
    </lineage>
</organism>
<comment type="caution">
    <text evidence="2">The sequence shown here is derived from an EMBL/GenBank/DDBJ whole genome shotgun (WGS) entry which is preliminary data.</text>
</comment>
<evidence type="ECO:0000313" key="3">
    <source>
        <dbReference type="Proteomes" id="UP000019678"/>
    </source>
</evidence>
<dbReference type="STRING" id="1192034.CAP_1717"/>
<keyword evidence="1" id="KW-1133">Transmembrane helix</keyword>
<reference evidence="2 3" key="1">
    <citation type="submission" date="2013-05" db="EMBL/GenBank/DDBJ databases">
        <title>Genome assembly of Chondromyces apiculatus DSM 436.</title>
        <authorList>
            <person name="Sharma G."/>
            <person name="Khatri I."/>
            <person name="Kaur C."/>
            <person name="Mayilraj S."/>
            <person name="Subramanian S."/>
        </authorList>
    </citation>
    <scope>NUCLEOTIDE SEQUENCE [LARGE SCALE GENOMIC DNA]</scope>
    <source>
        <strain evidence="2 3">DSM 436</strain>
    </source>
</reference>
<proteinExistence type="predicted"/>
<keyword evidence="1" id="KW-0472">Membrane</keyword>
<feature type="transmembrane region" description="Helical" evidence="1">
    <location>
        <begin position="20"/>
        <end position="42"/>
    </location>
</feature>
<evidence type="ECO:0000256" key="1">
    <source>
        <dbReference type="SAM" id="Phobius"/>
    </source>
</evidence>
<dbReference type="Proteomes" id="UP000019678">
    <property type="component" value="Unassembled WGS sequence"/>
</dbReference>
<protein>
    <submittedName>
        <fullName evidence="2">Uncharacterized protein</fullName>
    </submittedName>
</protein>
<dbReference type="EMBL" id="ASRX01000015">
    <property type="protein sequence ID" value="EYF06587.1"/>
    <property type="molecule type" value="Genomic_DNA"/>
</dbReference>
<evidence type="ECO:0000313" key="2">
    <source>
        <dbReference type="EMBL" id="EYF06587.1"/>
    </source>
</evidence>
<keyword evidence="1" id="KW-0812">Transmembrane</keyword>
<accession>A0A017TCH2</accession>
<gene>
    <name evidence="2" type="ORF">CAP_1717</name>
</gene>
<name>A0A017TCH2_9BACT</name>
<keyword evidence="3" id="KW-1185">Reference proteome</keyword>
<dbReference type="AlphaFoldDB" id="A0A017TCH2"/>